<keyword evidence="9" id="KW-1185">Reference proteome</keyword>
<dbReference type="RefSeq" id="WP_192819641.1">
    <property type="nucleotide sequence ID" value="NZ_CP062310.1"/>
</dbReference>
<evidence type="ECO:0000313" key="9">
    <source>
        <dbReference type="Proteomes" id="UP000594121"/>
    </source>
</evidence>
<dbReference type="SFLD" id="SFLDS00029">
    <property type="entry name" value="Radical_SAM"/>
    <property type="match status" value="1"/>
</dbReference>
<reference evidence="8 9" key="1">
    <citation type="submission" date="2020-10" db="EMBL/GenBank/DDBJ databases">
        <title>Thermofilum lucidum 3507LT sp. nov. a novel member of Thermofilaceae family isolated from Chile hot spring, and proposal of description order Thermofilales.</title>
        <authorList>
            <person name="Zayulina K.S."/>
            <person name="Elcheninov A.G."/>
            <person name="Toshchakov S.V."/>
            <person name="Kublanov I.V."/>
        </authorList>
    </citation>
    <scope>NUCLEOTIDE SEQUENCE [LARGE SCALE GENOMIC DNA]</scope>
    <source>
        <strain evidence="8 9">3507LT</strain>
    </source>
</reference>
<evidence type="ECO:0000256" key="1">
    <source>
        <dbReference type="ARBA" id="ARBA00001966"/>
    </source>
</evidence>
<dbReference type="InterPro" id="IPR056488">
    <property type="entry name" value="Zn_ribbon_HMPTM"/>
</dbReference>
<dbReference type="InterPro" id="IPR058240">
    <property type="entry name" value="rSAM_sf"/>
</dbReference>
<dbReference type="Pfam" id="PF04055">
    <property type="entry name" value="Radical_SAM"/>
    <property type="match status" value="1"/>
</dbReference>
<dbReference type="GO" id="GO:0008168">
    <property type="term" value="F:methyltransferase activity"/>
    <property type="evidence" value="ECO:0007669"/>
    <property type="project" value="InterPro"/>
</dbReference>
<dbReference type="EMBL" id="CP062310">
    <property type="protein sequence ID" value="QOJ79669.1"/>
    <property type="molecule type" value="Genomic_DNA"/>
</dbReference>
<dbReference type="GO" id="GO:0051539">
    <property type="term" value="F:4 iron, 4 sulfur cluster binding"/>
    <property type="evidence" value="ECO:0007669"/>
    <property type="project" value="UniProtKB-KW"/>
</dbReference>
<dbReference type="Proteomes" id="UP000594121">
    <property type="component" value="Chromosome"/>
</dbReference>
<dbReference type="PANTHER" id="PTHR43306:SF1">
    <property type="entry name" value="7,8-DIHYDRO-6-HYDROXYMETHYLPTERIN DIMETHYLTRANSFERASE"/>
    <property type="match status" value="1"/>
</dbReference>
<dbReference type="InterPro" id="IPR000385">
    <property type="entry name" value="MoaA_NifB_PqqE_Fe-S-bd_CS"/>
</dbReference>
<dbReference type="InterPro" id="IPR013785">
    <property type="entry name" value="Aldolase_TIM"/>
</dbReference>
<evidence type="ECO:0000313" key="8">
    <source>
        <dbReference type="EMBL" id="QOJ79669.1"/>
    </source>
</evidence>
<keyword evidence="3" id="KW-0949">S-adenosyl-L-methionine</keyword>
<dbReference type="SFLD" id="SFLDF00385">
    <property type="entry name" value="7_8-dihydro-6-hydroxymethylpte"/>
    <property type="match status" value="1"/>
</dbReference>
<dbReference type="PROSITE" id="PS01305">
    <property type="entry name" value="MOAA_NIFB_PQQE"/>
    <property type="match status" value="1"/>
</dbReference>
<keyword evidence="2" id="KW-0004">4Fe-4S</keyword>
<dbReference type="PANTHER" id="PTHR43306">
    <property type="entry name" value="7,8-DIHYDRO-6-HYDROXYMETHYLPTERIN DIMETHYLTRANSFERASE"/>
    <property type="match status" value="1"/>
</dbReference>
<organism evidence="8 9">
    <name type="scientific">Infirmifilum lucidum</name>
    <dbReference type="NCBI Taxonomy" id="2776706"/>
    <lineage>
        <taxon>Archaea</taxon>
        <taxon>Thermoproteota</taxon>
        <taxon>Thermoprotei</taxon>
        <taxon>Thermofilales</taxon>
        <taxon>Thermofilaceae</taxon>
        <taxon>Infirmifilum</taxon>
    </lineage>
</organism>
<proteinExistence type="predicted"/>
<protein>
    <submittedName>
        <fullName evidence="8">Radical SAM protein</fullName>
    </submittedName>
</protein>
<evidence type="ECO:0000259" key="7">
    <source>
        <dbReference type="PROSITE" id="PS51918"/>
    </source>
</evidence>
<evidence type="ECO:0000256" key="4">
    <source>
        <dbReference type="ARBA" id="ARBA00022723"/>
    </source>
</evidence>
<keyword evidence="4" id="KW-0479">Metal-binding</keyword>
<accession>A0A7L9FIS3</accession>
<keyword evidence="5" id="KW-0408">Iron</keyword>
<dbReference type="SFLD" id="SFLDG01100">
    <property type="entry name" value="methyltransferase_(Class_D)"/>
    <property type="match status" value="1"/>
</dbReference>
<feature type="domain" description="Radical SAM core" evidence="7">
    <location>
        <begin position="147"/>
        <end position="365"/>
    </location>
</feature>
<dbReference type="NCBIfam" id="NF045702">
    <property type="entry name" value="rSAM_GDGT_ether"/>
    <property type="match status" value="1"/>
</dbReference>
<dbReference type="SUPFAM" id="SSF102114">
    <property type="entry name" value="Radical SAM enzymes"/>
    <property type="match status" value="1"/>
</dbReference>
<dbReference type="KEGG" id="thel:IG193_04240"/>
<dbReference type="AlphaFoldDB" id="A0A7L9FIS3"/>
<dbReference type="PROSITE" id="PS51918">
    <property type="entry name" value="RADICAL_SAM"/>
    <property type="match status" value="1"/>
</dbReference>
<comment type="cofactor">
    <cofactor evidence="1">
        <name>[4Fe-4S] cluster</name>
        <dbReference type="ChEBI" id="CHEBI:49883"/>
    </cofactor>
</comment>
<sequence length="613" mass="70530">MTDLKVELSQRLGEPRVDYKLLSSASFSEIKEVAEKLRPLLMPKPGVDYRVYLGKRPQLRDGEELITYTQSACPECYSLLTAVIFKRDGKVWIRKVCPEHGEFEELYFGDARVYEKFRSFQRDGKGNTVTHVPLTALCPYNCGVCPRHKSNAALINLVLTNRCDLSCFYCFFYASRAGYVYEPSLEHIRYMLRQARLSEPVKPPAIQLTGGEPTLRDDLVEIIKMAREEGFTHIQLNTNGIRLAFDPSLAEKVRKAGTNVVYLSFDGVSPLTNPKNHWEVPYALDNLRKAGLGAVLVPTVIKSYNLSEVGKIIQFGLKHNDIVRGVNFQPVSITGRMPRKEREKERVTIPDVLKAIEEQTNGQIRVEDWYPVPSVAPISRFVEAVTGKPQIAFTTHFACGAATYVWQDDGEIIPITRFVNVDEFLAFLDKKADELERGRNKYIVMLEVVWKLRKFVDLEKAPKRLREGNRILKILYNVFVKHDYESLGEFHYNTLFLGLMHFQDLYNHDVARVMRCDIHYVMPDGRQVPFCSFNVISDLYRDRAQKAFSYSVSDWERISGKSLKDTAYKRNIRKLISGEPYRRHYRGIIDIDSIPYEQHVLASKKFGIPVIEE</sequence>
<dbReference type="Gene3D" id="3.20.20.70">
    <property type="entry name" value="Aldolase class I"/>
    <property type="match status" value="1"/>
</dbReference>
<gene>
    <name evidence="8" type="ORF">IG193_04240</name>
</gene>
<keyword evidence="6" id="KW-0411">Iron-sulfur</keyword>
<dbReference type="Pfam" id="PF23545">
    <property type="entry name" value="Zn_ribbon_HMPTM"/>
    <property type="match status" value="1"/>
</dbReference>
<evidence type="ECO:0000256" key="5">
    <source>
        <dbReference type="ARBA" id="ARBA00023004"/>
    </source>
</evidence>
<dbReference type="GeneID" id="59149078"/>
<dbReference type="InterPro" id="IPR007197">
    <property type="entry name" value="rSAM"/>
</dbReference>
<dbReference type="GO" id="GO:0046872">
    <property type="term" value="F:metal ion binding"/>
    <property type="evidence" value="ECO:0007669"/>
    <property type="project" value="UniProtKB-KW"/>
</dbReference>
<dbReference type="InterPro" id="IPR034471">
    <property type="entry name" value="GDGT/MA_synthase"/>
</dbReference>
<dbReference type="CDD" id="cd01335">
    <property type="entry name" value="Radical_SAM"/>
    <property type="match status" value="1"/>
</dbReference>
<evidence type="ECO:0000256" key="2">
    <source>
        <dbReference type="ARBA" id="ARBA00022485"/>
    </source>
</evidence>
<dbReference type="InParanoid" id="A0A7L9FIS3"/>
<evidence type="ECO:0000256" key="3">
    <source>
        <dbReference type="ARBA" id="ARBA00022691"/>
    </source>
</evidence>
<name>A0A7L9FIS3_9CREN</name>
<evidence type="ECO:0000256" key="6">
    <source>
        <dbReference type="ARBA" id="ARBA00023014"/>
    </source>
</evidence>
<dbReference type="SFLD" id="SFLDG01067">
    <property type="entry name" value="SPASM/twitch_domain_containing"/>
    <property type="match status" value="1"/>
</dbReference>
<dbReference type="InterPro" id="IPR034474">
    <property type="entry name" value="Methyltransferase_Class_D"/>
</dbReference>